<organism evidence="6 7">
    <name type="scientific">Nocardiopsis composta</name>
    <dbReference type="NCBI Taxonomy" id="157465"/>
    <lineage>
        <taxon>Bacteria</taxon>
        <taxon>Bacillati</taxon>
        <taxon>Actinomycetota</taxon>
        <taxon>Actinomycetes</taxon>
        <taxon>Streptosporangiales</taxon>
        <taxon>Nocardiopsidaceae</taxon>
        <taxon>Nocardiopsis</taxon>
    </lineage>
</organism>
<dbReference type="PANTHER" id="PTHR43004:SF19">
    <property type="entry name" value="BINDING MONOOXYGENASE, PUTATIVE (JCVI)-RELATED"/>
    <property type="match status" value="1"/>
</dbReference>
<evidence type="ECO:0000313" key="6">
    <source>
        <dbReference type="EMBL" id="MBB5430081.1"/>
    </source>
</evidence>
<evidence type="ECO:0000256" key="3">
    <source>
        <dbReference type="ARBA" id="ARBA00022827"/>
    </source>
</evidence>
<comment type="caution">
    <text evidence="6">The sequence shown here is derived from an EMBL/GenBank/DDBJ whole genome shotgun (WGS) entry which is preliminary data.</text>
</comment>
<comment type="cofactor">
    <cofactor evidence="1">
        <name>FAD</name>
        <dbReference type="ChEBI" id="CHEBI:57692"/>
    </cofactor>
</comment>
<dbReference type="EMBL" id="JACHDB010000001">
    <property type="protein sequence ID" value="MBB5430081.1"/>
    <property type="molecule type" value="Genomic_DNA"/>
</dbReference>
<dbReference type="RefSeq" id="WP_312893447.1">
    <property type="nucleotide sequence ID" value="NZ_BAAAJD010000107.1"/>
</dbReference>
<evidence type="ECO:0000313" key="7">
    <source>
        <dbReference type="Proteomes" id="UP000572635"/>
    </source>
</evidence>
<feature type="region of interest" description="Disordered" evidence="4">
    <location>
        <begin position="490"/>
        <end position="528"/>
    </location>
</feature>
<dbReference type="Proteomes" id="UP000572635">
    <property type="component" value="Unassembled WGS sequence"/>
</dbReference>
<keyword evidence="7" id="KW-1185">Reference proteome</keyword>
<dbReference type="AlphaFoldDB" id="A0A7W8QGT0"/>
<dbReference type="Gene3D" id="3.40.30.120">
    <property type="match status" value="1"/>
</dbReference>
<evidence type="ECO:0000256" key="1">
    <source>
        <dbReference type="ARBA" id="ARBA00001974"/>
    </source>
</evidence>
<reference evidence="6 7" key="1">
    <citation type="submission" date="2020-08" db="EMBL/GenBank/DDBJ databases">
        <title>Sequencing the genomes of 1000 actinobacteria strains.</title>
        <authorList>
            <person name="Klenk H.-P."/>
        </authorList>
    </citation>
    <scope>NUCLEOTIDE SEQUENCE [LARGE SCALE GENOMIC DNA]</scope>
    <source>
        <strain evidence="6 7">DSM 44551</strain>
    </source>
</reference>
<dbReference type="Gene3D" id="3.50.50.60">
    <property type="entry name" value="FAD/NAD(P)-binding domain"/>
    <property type="match status" value="2"/>
</dbReference>
<sequence length="528" mass="54700">MSGADLDVDVAVVGGGAVGMLLTAELARLGVRTAVLEREPHTVDLPKAGTLHGRTVQPLVRRGYLARRPAGPPGRTVDIPFHFAGLTALRIAAPAVEGPPIAGVPQAELERFFEKVAREHGAAVLRGRTVTGLEQAPDGVEVAARSGGRAVRVTARYAVGADGARGPVLRLAGITAAEEPPSTASLLGLVRLLDPGSAPAGWNPTPRGWTMINVSATGHSRVVTIDHSGPPRDHRAPLEPAELQETVSHIAGYDVPMADPRHLGRFSDYARLADRYRQGRVFLAGDAAHLHAPLGGQGLNLGLQDAIGLGWRLALAVRGRAGKGLLDGYHDERHPAARRVLGNVRAQTALMRPGPDGDALRALFTELLGLEEVNDLLGGMVSAQETAYPAVLGGSPWEGRFLPDLPLSAPGGRAASVSGLLAEGRPALLLTGADDGGCAEAAASWDAVRTVRAAVPSGPPAPALLLRPDGYIAWAGPADPEELRSALRHWFGDPAQPRAAGPGPAGARRPSGASSTGALSTSRGSDPR</sequence>
<accession>A0A7W8QGT0</accession>
<dbReference type="SUPFAM" id="SSF51905">
    <property type="entry name" value="FAD/NAD(P)-binding domain"/>
    <property type="match status" value="1"/>
</dbReference>
<dbReference type="InterPro" id="IPR050641">
    <property type="entry name" value="RIFMO-like"/>
</dbReference>
<keyword evidence="2" id="KW-0285">Flavoprotein</keyword>
<dbReference type="Pfam" id="PF21274">
    <property type="entry name" value="Rng_hyd_C"/>
    <property type="match status" value="1"/>
</dbReference>
<evidence type="ECO:0000256" key="2">
    <source>
        <dbReference type="ARBA" id="ARBA00022630"/>
    </source>
</evidence>
<dbReference type="InterPro" id="IPR002938">
    <property type="entry name" value="FAD-bd"/>
</dbReference>
<name>A0A7W8QGT0_9ACTN</name>
<dbReference type="Pfam" id="PF01494">
    <property type="entry name" value="FAD_binding_3"/>
    <property type="match status" value="1"/>
</dbReference>
<protein>
    <submittedName>
        <fullName evidence="6">2-polyprenyl-6-methoxyphenol hydroxylase-like FAD-dependent oxidoreductase</fullName>
    </submittedName>
</protein>
<proteinExistence type="predicted"/>
<dbReference type="GO" id="GO:0071949">
    <property type="term" value="F:FAD binding"/>
    <property type="evidence" value="ECO:0007669"/>
    <property type="project" value="InterPro"/>
</dbReference>
<dbReference type="GO" id="GO:0016709">
    <property type="term" value="F:oxidoreductase activity, acting on paired donors, with incorporation or reduction of molecular oxygen, NAD(P)H as one donor, and incorporation of one atom of oxygen"/>
    <property type="evidence" value="ECO:0007669"/>
    <property type="project" value="UniProtKB-ARBA"/>
</dbReference>
<feature type="domain" description="FAD-binding" evidence="5">
    <location>
        <begin position="7"/>
        <end position="341"/>
    </location>
</feature>
<dbReference type="InterPro" id="IPR036188">
    <property type="entry name" value="FAD/NAD-bd_sf"/>
</dbReference>
<feature type="compositionally biased region" description="Low complexity" evidence="4">
    <location>
        <begin position="494"/>
        <end position="528"/>
    </location>
</feature>
<evidence type="ECO:0000259" key="5">
    <source>
        <dbReference type="Pfam" id="PF01494"/>
    </source>
</evidence>
<dbReference type="PRINTS" id="PR00420">
    <property type="entry name" value="RNGMNOXGNASE"/>
</dbReference>
<evidence type="ECO:0000256" key="4">
    <source>
        <dbReference type="SAM" id="MobiDB-lite"/>
    </source>
</evidence>
<dbReference type="PANTHER" id="PTHR43004">
    <property type="entry name" value="TRK SYSTEM POTASSIUM UPTAKE PROTEIN"/>
    <property type="match status" value="1"/>
</dbReference>
<keyword evidence="3" id="KW-0274">FAD</keyword>
<gene>
    <name evidence="6" type="ORF">HDA36_000165</name>
</gene>
<dbReference type="Gene3D" id="3.30.70.2450">
    <property type="match status" value="1"/>
</dbReference>